<evidence type="ECO:0000256" key="6">
    <source>
        <dbReference type="ARBA" id="ARBA00022769"/>
    </source>
</evidence>
<dbReference type="InterPro" id="IPR006935">
    <property type="entry name" value="Helicase/UvrB_N"/>
</dbReference>
<comment type="similarity">
    <text evidence="2">Belongs to the UvrB family.</text>
</comment>
<dbReference type="GO" id="GO:0009380">
    <property type="term" value="C:excinuclease repair complex"/>
    <property type="evidence" value="ECO:0007669"/>
    <property type="project" value="InterPro"/>
</dbReference>
<evidence type="ECO:0000256" key="8">
    <source>
        <dbReference type="ARBA" id="ARBA00022881"/>
    </source>
</evidence>
<dbReference type="PROSITE" id="PS51194">
    <property type="entry name" value="HELICASE_CTER"/>
    <property type="match status" value="1"/>
</dbReference>
<dbReference type="Pfam" id="PF17757">
    <property type="entry name" value="UvrB_inter"/>
    <property type="match status" value="1"/>
</dbReference>
<keyword evidence="9" id="KW-0234">DNA repair</keyword>
<dbReference type="PANTHER" id="PTHR24029:SF0">
    <property type="entry name" value="UVRABC SYSTEM PROTEIN B"/>
    <property type="match status" value="1"/>
</dbReference>
<name>A0A381Z0N8_9ZZZZ</name>
<dbReference type="SMART" id="SM00487">
    <property type="entry name" value="DEXDc"/>
    <property type="match status" value="1"/>
</dbReference>
<dbReference type="GO" id="GO:0005524">
    <property type="term" value="F:ATP binding"/>
    <property type="evidence" value="ECO:0007669"/>
    <property type="project" value="UniProtKB-KW"/>
</dbReference>
<dbReference type="GO" id="GO:0006289">
    <property type="term" value="P:nucleotide-excision repair"/>
    <property type="evidence" value="ECO:0007669"/>
    <property type="project" value="InterPro"/>
</dbReference>
<feature type="domain" description="Helicase ATP-binding" evidence="14">
    <location>
        <begin position="55"/>
        <end position="212"/>
    </location>
</feature>
<proteinExistence type="inferred from homology"/>
<dbReference type="GO" id="GO:0016887">
    <property type="term" value="F:ATP hydrolysis activity"/>
    <property type="evidence" value="ECO:0007669"/>
    <property type="project" value="InterPro"/>
</dbReference>
<evidence type="ECO:0000256" key="11">
    <source>
        <dbReference type="ARBA" id="ARBA00029504"/>
    </source>
</evidence>
<dbReference type="NCBIfam" id="NF003673">
    <property type="entry name" value="PRK05298.1"/>
    <property type="match status" value="1"/>
</dbReference>
<evidence type="ECO:0000256" key="7">
    <source>
        <dbReference type="ARBA" id="ARBA00022840"/>
    </source>
</evidence>
<dbReference type="HAMAP" id="MF_00204">
    <property type="entry name" value="UvrB"/>
    <property type="match status" value="1"/>
</dbReference>
<evidence type="ECO:0000256" key="12">
    <source>
        <dbReference type="SAM" id="Coils"/>
    </source>
</evidence>
<keyword evidence="8" id="KW-0267">Excision nuclease</keyword>
<evidence type="ECO:0000256" key="5">
    <source>
        <dbReference type="ARBA" id="ARBA00022763"/>
    </source>
</evidence>
<keyword evidence="6" id="KW-0228">DNA excision</keyword>
<feature type="coiled-coil region" evidence="12">
    <location>
        <begin position="286"/>
        <end position="320"/>
    </location>
</feature>
<evidence type="ECO:0000256" key="1">
    <source>
        <dbReference type="ARBA" id="ARBA00004496"/>
    </source>
</evidence>
<dbReference type="CDD" id="cd18790">
    <property type="entry name" value="SF2_C_UvrB"/>
    <property type="match status" value="1"/>
</dbReference>
<dbReference type="PROSITE" id="PS51192">
    <property type="entry name" value="HELICASE_ATP_BIND_1"/>
    <property type="match status" value="1"/>
</dbReference>
<dbReference type="SUPFAM" id="SSF46600">
    <property type="entry name" value="C-terminal UvrC-binding domain of UvrB"/>
    <property type="match status" value="1"/>
</dbReference>
<dbReference type="GO" id="GO:0003677">
    <property type="term" value="F:DNA binding"/>
    <property type="evidence" value="ECO:0007669"/>
    <property type="project" value="InterPro"/>
</dbReference>
<dbReference type="EMBL" id="UINC01019554">
    <property type="protein sequence ID" value="SVA82866.1"/>
    <property type="molecule type" value="Genomic_DNA"/>
</dbReference>
<evidence type="ECO:0000259" key="14">
    <source>
        <dbReference type="PROSITE" id="PS51192"/>
    </source>
</evidence>
<protein>
    <recommendedName>
        <fullName evidence="11">UvrABC system protein B</fullName>
    </recommendedName>
</protein>
<keyword evidence="5" id="KW-0227">DNA damage</keyword>
<dbReference type="InterPro" id="IPR027417">
    <property type="entry name" value="P-loop_NTPase"/>
</dbReference>
<dbReference type="Pfam" id="PF00271">
    <property type="entry name" value="Helicase_C"/>
    <property type="match status" value="1"/>
</dbReference>
<sequence length="711" mass="81706">MVNSFPEPDIDPLWGNALIGNNLPKKELEAGIKFKLVSEFNPAGDQPEAIKSLVNGINKNEKSQVLLGVTGSGKTFAMAKIIEKTQKPALVLAPNKTLAAQLYGEFKDFFPENAVEYFVSYYDYYQPEAYVPKTDTYIEKDSSINEHIDRLRHSATRSLLERDDVVIVCSVSCIYGIGSVETYSNMTLFVSKDDELSREQILRKLVNLQYERNDTNFTRGTFRVRGDSIEIWPAHLEDRIWRISLWGEVVENIGEYDPLVGKKTRDLDHIKLYANSHYVTPRPTLQQAAKEIKKDLRKRLKELEESNKLLEMQRLEQRTNFDLEMMEVTGICSGIENYSRYLTGRKPGEPPPTLFEYLPKNALIFVDESHVSVPQLGGMYRGDFNRKSTLSEYGFRLPSCIDNRPLKFEEWNAMRPLSVFVSATPGPWELNETEGSFVEQIIRPTGLMDPKCIVRPATNQVDDLIFECNQVSKKGQRVLVTVLTKKMAEDLTEYMNEQNIKVRYLHSDIDTLERIAILRDLRSGLFDVLVGINLLREGLDIPECSLVAILDADKEGFLRSETSLIQTIGRAARNIDGKVILYADKMTGSIERALNETERRREIQKSYNEKNGISPRSIKKNIKDILSSVYAKDHISIETPEFFDDDMLMGNNLESHLKELNQKMIRFAEDLDFENATKIRDEIRRLEETSLKFFNDPMIRNSSNQKRRKRK</sequence>
<comment type="subcellular location">
    <subcellularLocation>
        <location evidence="1">Cytoplasm</location>
    </subcellularLocation>
</comment>
<dbReference type="Pfam" id="PF04851">
    <property type="entry name" value="ResIII"/>
    <property type="match status" value="1"/>
</dbReference>
<feature type="domain" description="UVR" evidence="13">
    <location>
        <begin position="654"/>
        <end position="689"/>
    </location>
</feature>
<keyword evidence="4" id="KW-0547">Nucleotide-binding</keyword>
<dbReference type="InterPro" id="IPR004807">
    <property type="entry name" value="UvrB"/>
</dbReference>
<evidence type="ECO:0000259" key="13">
    <source>
        <dbReference type="PROSITE" id="PS50151"/>
    </source>
</evidence>
<evidence type="ECO:0000256" key="3">
    <source>
        <dbReference type="ARBA" id="ARBA00022490"/>
    </source>
</evidence>
<dbReference type="GO" id="GO:0004518">
    <property type="term" value="F:nuclease activity"/>
    <property type="evidence" value="ECO:0007669"/>
    <property type="project" value="UniProtKB-KW"/>
</dbReference>
<dbReference type="Pfam" id="PF02151">
    <property type="entry name" value="UVR"/>
    <property type="match status" value="1"/>
</dbReference>
<dbReference type="CDD" id="cd17916">
    <property type="entry name" value="DEXHc_UvrB"/>
    <property type="match status" value="1"/>
</dbReference>
<evidence type="ECO:0000256" key="9">
    <source>
        <dbReference type="ARBA" id="ARBA00023204"/>
    </source>
</evidence>
<dbReference type="InterPro" id="IPR001650">
    <property type="entry name" value="Helicase_C-like"/>
</dbReference>
<comment type="subunit">
    <text evidence="10">Forms a heterotetramer with UvrA during the search for lesions. Interacts with UvrC in an incision complex.</text>
</comment>
<dbReference type="PROSITE" id="PS50151">
    <property type="entry name" value="UVR"/>
    <property type="match status" value="1"/>
</dbReference>
<keyword evidence="12" id="KW-0175">Coiled coil</keyword>
<dbReference type="Gene3D" id="4.10.860.10">
    <property type="entry name" value="UVR domain"/>
    <property type="match status" value="1"/>
</dbReference>
<dbReference type="SMART" id="SM00490">
    <property type="entry name" value="HELICc"/>
    <property type="match status" value="1"/>
</dbReference>
<accession>A0A381Z0N8</accession>
<keyword evidence="7" id="KW-0067">ATP-binding</keyword>
<dbReference type="SUPFAM" id="SSF52540">
    <property type="entry name" value="P-loop containing nucleoside triphosphate hydrolases"/>
    <property type="match status" value="2"/>
</dbReference>
<dbReference type="InterPro" id="IPR014001">
    <property type="entry name" value="Helicase_ATP-bd"/>
</dbReference>
<gene>
    <name evidence="16" type="ORF">METZ01_LOCUS135720</name>
</gene>
<evidence type="ECO:0000313" key="16">
    <source>
        <dbReference type="EMBL" id="SVA82866.1"/>
    </source>
</evidence>
<dbReference type="InterPro" id="IPR024759">
    <property type="entry name" value="UvrB_YAD/RRR_dom"/>
</dbReference>
<dbReference type="GO" id="GO:0005737">
    <property type="term" value="C:cytoplasm"/>
    <property type="evidence" value="ECO:0007669"/>
    <property type="project" value="UniProtKB-SubCell"/>
</dbReference>
<dbReference type="InterPro" id="IPR001943">
    <property type="entry name" value="UVR_dom"/>
</dbReference>
<feature type="domain" description="Helicase C-terminal" evidence="15">
    <location>
        <begin position="460"/>
        <end position="626"/>
    </location>
</feature>
<evidence type="ECO:0000256" key="2">
    <source>
        <dbReference type="ARBA" id="ARBA00008533"/>
    </source>
</evidence>
<evidence type="ECO:0000256" key="4">
    <source>
        <dbReference type="ARBA" id="ARBA00022741"/>
    </source>
</evidence>
<reference evidence="16" key="1">
    <citation type="submission" date="2018-05" db="EMBL/GenBank/DDBJ databases">
        <authorList>
            <person name="Lanie J.A."/>
            <person name="Ng W.-L."/>
            <person name="Kazmierczak K.M."/>
            <person name="Andrzejewski T.M."/>
            <person name="Davidsen T.M."/>
            <person name="Wayne K.J."/>
            <person name="Tettelin H."/>
            <person name="Glass J.I."/>
            <person name="Rusch D."/>
            <person name="Podicherti R."/>
            <person name="Tsui H.-C.T."/>
            <person name="Winkler M.E."/>
        </authorList>
    </citation>
    <scope>NUCLEOTIDE SEQUENCE</scope>
</reference>
<dbReference type="Gene3D" id="3.40.50.300">
    <property type="entry name" value="P-loop containing nucleotide triphosphate hydrolases"/>
    <property type="match status" value="3"/>
</dbReference>
<evidence type="ECO:0000259" key="15">
    <source>
        <dbReference type="PROSITE" id="PS51194"/>
    </source>
</evidence>
<dbReference type="PANTHER" id="PTHR24029">
    <property type="entry name" value="UVRABC SYSTEM PROTEIN B"/>
    <property type="match status" value="1"/>
</dbReference>
<dbReference type="Pfam" id="PF12344">
    <property type="entry name" value="UvrB"/>
    <property type="match status" value="1"/>
</dbReference>
<dbReference type="InterPro" id="IPR036876">
    <property type="entry name" value="UVR_dom_sf"/>
</dbReference>
<organism evidence="16">
    <name type="scientific">marine metagenome</name>
    <dbReference type="NCBI Taxonomy" id="408172"/>
    <lineage>
        <taxon>unclassified sequences</taxon>
        <taxon>metagenomes</taxon>
        <taxon>ecological metagenomes</taxon>
    </lineage>
</organism>
<dbReference type="NCBIfam" id="TIGR00631">
    <property type="entry name" value="uvrb"/>
    <property type="match status" value="1"/>
</dbReference>
<dbReference type="InterPro" id="IPR041471">
    <property type="entry name" value="UvrB_inter"/>
</dbReference>
<evidence type="ECO:0000256" key="10">
    <source>
        <dbReference type="ARBA" id="ARBA00026033"/>
    </source>
</evidence>
<dbReference type="AlphaFoldDB" id="A0A381Z0N8"/>
<keyword evidence="3" id="KW-0963">Cytoplasm</keyword>